<feature type="region of interest" description="Disordered" evidence="1">
    <location>
        <begin position="1"/>
        <end position="22"/>
    </location>
</feature>
<feature type="compositionally biased region" description="Basic and acidic residues" evidence="1">
    <location>
        <begin position="49"/>
        <end position="70"/>
    </location>
</feature>
<comment type="caution">
    <text evidence="2">The sequence shown here is derived from an EMBL/GenBank/DDBJ whole genome shotgun (WGS) entry which is preliminary data.</text>
</comment>
<evidence type="ECO:0000313" key="3">
    <source>
        <dbReference type="Proteomes" id="UP001500456"/>
    </source>
</evidence>
<evidence type="ECO:0000313" key="2">
    <source>
        <dbReference type="EMBL" id="GAA3994100.1"/>
    </source>
</evidence>
<dbReference type="EMBL" id="BAAAZX010000008">
    <property type="protein sequence ID" value="GAA3994100.1"/>
    <property type="molecule type" value="Genomic_DNA"/>
</dbReference>
<evidence type="ECO:0000256" key="1">
    <source>
        <dbReference type="SAM" id="MobiDB-lite"/>
    </source>
</evidence>
<organism evidence="2 3">
    <name type="scientific">Streptomyces plumbiresistens</name>
    <dbReference type="NCBI Taxonomy" id="511811"/>
    <lineage>
        <taxon>Bacteria</taxon>
        <taxon>Bacillati</taxon>
        <taxon>Actinomycetota</taxon>
        <taxon>Actinomycetes</taxon>
        <taxon>Kitasatosporales</taxon>
        <taxon>Streptomycetaceae</taxon>
        <taxon>Streptomyces</taxon>
    </lineage>
</organism>
<feature type="compositionally biased region" description="Basic residues" evidence="1">
    <location>
        <begin position="71"/>
        <end position="82"/>
    </location>
</feature>
<dbReference type="Proteomes" id="UP001500456">
    <property type="component" value="Unassembled WGS sequence"/>
</dbReference>
<keyword evidence="3" id="KW-1185">Reference proteome</keyword>
<accession>A0ABP7R8H9</accession>
<name>A0ABP7R8H9_9ACTN</name>
<protein>
    <submittedName>
        <fullName evidence="2">Uncharacterized protein</fullName>
    </submittedName>
</protein>
<reference evidence="3" key="1">
    <citation type="journal article" date="2019" name="Int. J. Syst. Evol. Microbiol.">
        <title>The Global Catalogue of Microorganisms (GCM) 10K type strain sequencing project: providing services to taxonomists for standard genome sequencing and annotation.</title>
        <authorList>
            <consortium name="The Broad Institute Genomics Platform"/>
            <consortium name="The Broad Institute Genome Sequencing Center for Infectious Disease"/>
            <person name="Wu L."/>
            <person name="Ma J."/>
        </authorList>
    </citation>
    <scope>NUCLEOTIDE SEQUENCE [LARGE SCALE GENOMIC DNA]</scope>
    <source>
        <strain evidence="3">JCM 16924</strain>
    </source>
</reference>
<gene>
    <name evidence="2" type="ORF">GCM10022232_32570</name>
</gene>
<feature type="region of interest" description="Disordered" evidence="1">
    <location>
        <begin position="49"/>
        <end position="82"/>
    </location>
</feature>
<proteinExistence type="predicted"/>
<sequence length="82" mass="9513">METSQQAKPTPASHQGHRGHTMYEYEISQLRSAELIRQAEQERLAREALRGRRAARREAARRAAEGEVHTGRPRRHRFPRTA</sequence>